<evidence type="ECO:0000313" key="3">
    <source>
        <dbReference type="Proteomes" id="UP000473648"/>
    </source>
</evidence>
<feature type="transmembrane region" description="Helical" evidence="1">
    <location>
        <begin position="158"/>
        <end position="178"/>
    </location>
</feature>
<protein>
    <submittedName>
        <fullName evidence="2">Uncharacterized protein</fullName>
    </submittedName>
</protein>
<dbReference type="Gene3D" id="1.10.1740.10">
    <property type="match status" value="1"/>
</dbReference>
<sequence>MSSPFRPFHALSAKRNAAYVQHLIDGIQNRDSNAFAAFYALTADQIYRDFYRALGSAYLVQDCVAKLYVLFVQDAGQIHTPAEAAAALHHIEMRIFQYVTAPDRPAPRRDKRPRPCLSGDEAEVMLIDLLDRLRLPENTVPLACLDAYDVYLKQKAAAFRWLIVFAVVLLVMGPLLFLNPKGTLTKADSVSPFTGQPAYTLTVNAVLPVRSVTASQNGHSVPIMQEGRHTYTLLPTASGRLTVTVRTLGRGVRTLHTEVDTAD</sequence>
<dbReference type="Proteomes" id="UP000473648">
    <property type="component" value="Unassembled WGS sequence"/>
</dbReference>
<keyword evidence="1" id="KW-1133">Transmembrane helix</keyword>
<comment type="caution">
    <text evidence="2">The sequence shown here is derived from an EMBL/GenBank/DDBJ whole genome shotgun (WGS) entry which is preliminary data.</text>
</comment>
<accession>A0A6L5GP14</accession>
<evidence type="ECO:0000313" key="2">
    <source>
        <dbReference type="EMBL" id="MQM72019.1"/>
    </source>
</evidence>
<proteinExistence type="predicted"/>
<keyword evidence="1" id="KW-0472">Membrane</keyword>
<organism evidence="2 3">
    <name type="scientific">Candidatus Pseudoramibacter fermentans</name>
    <dbReference type="NCBI Taxonomy" id="2594427"/>
    <lineage>
        <taxon>Bacteria</taxon>
        <taxon>Bacillati</taxon>
        <taxon>Bacillota</taxon>
        <taxon>Clostridia</taxon>
        <taxon>Eubacteriales</taxon>
        <taxon>Eubacteriaceae</taxon>
        <taxon>Pseudoramibacter</taxon>
    </lineage>
</organism>
<gene>
    <name evidence="2" type="ORF">FRC53_00995</name>
</gene>
<name>A0A6L5GP14_9FIRM</name>
<keyword evidence="1" id="KW-0812">Transmembrane</keyword>
<dbReference type="AlphaFoldDB" id="A0A6L5GP14"/>
<dbReference type="EMBL" id="VOGB01000003">
    <property type="protein sequence ID" value="MQM72019.1"/>
    <property type="molecule type" value="Genomic_DNA"/>
</dbReference>
<keyword evidence="3" id="KW-1185">Reference proteome</keyword>
<evidence type="ECO:0000256" key="1">
    <source>
        <dbReference type="SAM" id="Phobius"/>
    </source>
</evidence>
<reference evidence="2" key="1">
    <citation type="journal article" date="2020" name="Appl. Environ. Microbiol.">
        <title>Medium-Chain Fatty Acid Synthesis by 'Candidatus Weimeria bifida' gen. nov., sp. nov., and 'Candidatus Pseudoramibacter fermentans' sp. nov.</title>
        <authorList>
            <person name="Scarborough M.J."/>
            <person name="Myers K.S."/>
            <person name="Donohue T.J."/>
            <person name="Noguera D.R."/>
        </authorList>
    </citation>
    <scope>NUCLEOTIDE SEQUENCE</scope>
    <source>
        <strain evidence="2">EUB1.1</strain>
    </source>
</reference>